<dbReference type="FunFam" id="3.30.40.10:FF:000442">
    <property type="entry name" value="RING-type E3 ubiquitin transferase"/>
    <property type="match status" value="1"/>
</dbReference>
<dbReference type="Pfam" id="PF04564">
    <property type="entry name" value="U-box"/>
    <property type="match status" value="1"/>
</dbReference>
<dbReference type="GO" id="GO:0016567">
    <property type="term" value="P:protein ubiquitination"/>
    <property type="evidence" value="ECO:0007669"/>
    <property type="project" value="UniProtKB-UniPathway"/>
</dbReference>
<keyword evidence="5" id="KW-0677">Repeat</keyword>
<dbReference type="AlphaFoldDB" id="A0A843WJT4"/>
<dbReference type="Proteomes" id="UP000652761">
    <property type="component" value="Unassembled WGS sequence"/>
</dbReference>
<dbReference type="Gene3D" id="3.30.40.10">
    <property type="entry name" value="Zinc/RING finger domain, C3HC4 (zinc finger)"/>
    <property type="match status" value="1"/>
</dbReference>
<dbReference type="InterPro" id="IPR013083">
    <property type="entry name" value="Znf_RING/FYVE/PHD"/>
</dbReference>
<comment type="pathway">
    <text evidence="2">Protein modification; protein ubiquitination.</text>
</comment>
<keyword evidence="10" id="KW-1185">Reference proteome</keyword>
<evidence type="ECO:0000256" key="7">
    <source>
        <dbReference type="PROSITE-ProRule" id="PRU00259"/>
    </source>
</evidence>
<dbReference type="PANTHER" id="PTHR23315">
    <property type="entry name" value="U BOX DOMAIN-CONTAINING"/>
    <property type="match status" value="1"/>
</dbReference>
<evidence type="ECO:0000256" key="2">
    <source>
        <dbReference type="ARBA" id="ARBA00004906"/>
    </source>
</evidence>
<dbReference type="CDD" id="cd16664">
    <property type="entry name" value="RING-Ubox_PUB"/>
    <property type="match status" value="1"/>
</dbReference>
<dbReference type="SMART" id="SM00185">
    <property type="entry name" value="ARM"/>
    <property type="match status" value="5"/>
</dbReference>
<dbReference type="SUPFAM" id="SSF57850">
    <property type="entry name" value="RING/U-box"/>
    <property type="match status" value="1"/>
</dbReference>
<feature type="domain" description="U-box" evidence="8">
    <location>
        <begin position="276"/>
        <end position="350"/>
    </location>
</feature>
<dbReference type="SMART" id="SM00504">
    <property type="entry name" value="Ubox"/>
    <property type="match status" value="1"/>
</dbReference>
<dbReference type="InterPro" id="IPR045210">
    <property type="entry name" value="RING-Ubox_PUB"/>
</dbReference>
<dbReference type="PROSITE" id="PS50176">
    <property type="entry name" value="ARM_REPEAT"/>
    <property type="match status" value="1"/>
</dbReference>
<dbReference type="UniPathway" id="UPA00143"/>
<comment type="caution">
    <text evidence="9">The sequence shown here is derived from an EMBL/GenBank/DDBJ whole genome shotgun (WGS) entry which is preliminary data.</text>
</comment>
<dbReference type="PANTHER" id="PTHR23315:SF307">
    <property type="entry name" value="U-BOX DOMAIN-CONTAINING PROTEIN 19"/>
    <property type="match status" value="1"/>
</dbReference>
<organism evidence="9 10">
    <name type="scientific">Colocasia esculenta</name>
    <name type="common">Wild taro</name>
    <name type="synonym">Arum esculentum</name>
    <dbReference type="NCBI Taxonomy" id="4460"/>
    <lineage>
        <taxon>Eukaryota</taxon>
        <taxon>Viridiplantae</taxon>
        <taxon>Streptophyta</taxon>
        <taxon>Embryophyta</taxon>
        <taxon>Tracheophyta</taxon>
        <taxon>Spermatophyta</taxon>
        <taxon>Magnoliopsida</taxon>
        <taxon>Liliopsida</taxon>
        <taxon>Araceae</taxon>
        <taxon>Aroideae</taxon>
        <taxon>Colocasieae</taxon>
        <taxon>Colocasia</taxon>
    </lineage>
</organism>
<dbReference type="GO" id="GO:0061630">
    <property type="term" value="F:ubiquitin protein ligase activity"/>
    <property type="evidence" value="ECO:0007669"/>
    <property type="project" value="UniProtKB-EC"/>
</dbReference>
<accession>A0A843WJT4</accession>
<dbReference type="InterPro" id="IPR003613">
    <property type="entry name" value="Ubox_domain"/>
</dbReference>
<comment type="catalytic activity">
    <reaction evidence="1">
        <text>S-ubiquitinyl-[E2 ubiquitin-conjugating enzyme]-L-cysteine + [acceptor protein]-L-lysine = [E2 ubiquitin-conjugating enzyme]-L-cysteine + N(6)-ubiquitinyl-[acceptor protein]-L-lysine.</text>
        <dbReference type="EC" id="2.3.2.27"/>
    </reaction>
</comment>
<dbReference type="EC" id="2.3.2.27" evidence="3"/>
<evidence type="ECO:0000313" key="9">
    <source>
        <dbReference type="EMBL" id="MQM06918.1"/>
    </source>
</evidence>
<dbReference type="Pfam" id="PF25368">
    <property type="entry name" value="PUB10_N"/>
    <property type="match status" value="1"/>
</dbReference>
<reference evidence="9" key="1">
    <citation type="submission" date="2017-07" db="EMBL/GenBank/DDBJ databases">
        <title>Taro Niue Genome Assembly and Annotation.</title>
        <authorList>
            <person name="Atibalentja N."/>
            <person name="Keating K."/>
            <person name="Fields C.J."/>
        </authorList>
    </citation>
    <scope>NUCLEOTIDE SEQUENCE</scope>
    <source>
        <strain evidence="9">Niue_2</strain>
        <tissue evidence="9">Leaf</tissue>
    </source>
</reference>
<evidence type="ECO:0000256" key="4">
    <source>
        <dbReference type="ARBA" id="ARBA00022679"/>
    </source>
</evidence>
<dbReference type="SUPFAM" id="SSF48371">
    <property type="entry name" value="ARM repeat"/>
    <property type="match status" value="1"/>
</dbReference>
<dbReference type="InterPro" id="IPR058678">
    <property type="entry name" value="ARM_PUB"/>
</dbReference>
<dbReference type="InterPro" id="IPR057623">
    <property type="entry name" value="PUB12-19-like_N"/>
</dbReference>
<keyword evidence="6" id="KW-0833">Ubl conjugation pathway</keyword>
<name>A0A843WJT4_COLES</name>
<evidence type="ECO:0000256" key="6">
    <source>
        <dbReference type="ARBA" id="ARBA00022786"/>
    </source>
</evidence>
<evidence type="ECO:0000256" key="3">
    <source>
        <dbReference type="ARBA" id="ARBA00012483"/>
    </source>
</evidence>
<keyword evidence="4" id="KW-0808">Transferase</keyword>
<dbReference type="InterPro" id="IPR011989">
    <property type="entry name" value="ARM-like"/>
</dbReference>
<evidence type="ECO:0000256" key="5">
    <source>
        <dbReference type="ARBA" id="ARBA00022737"/>
    </source>
</evidence>
<evidence type="ECO:0000313" key="10">
    <source>
        <dbReference type="Proteomes" id="UP000652761"/>
    </source>
</evidence>
<dbReference type="Gene3D" id="1.25.10.10">
    <property type="entry name" value="Leucine-rich Repeat Variant"/>
    <property type="match status" value="1"/>
</dbReference>
<proteinExistence type="predicted"/>
<feature type="repeat" description="ARM" evidence="7">
    <location>
        <begin position="424"/>
        <end position="466"/>
    </location>
</feature>
<evidence type="ECO:0000259" key="8">
    <source>
        <dbReference type="PROSITE" id="PS51698"/>
    </source>
</evidence>
<dbReference type="SMR" id="A0A843WJT4"/>
<dbReference type="InterPro" id="IPR016024">
    <property type="entry name" value="ARM-type_fold"/>
</dbReference>
<gene>
    <name evidence="9" type="ORF">Taro_039746</name>
</gene>
<dbReference type="EMBL" id="NMUH01003741">
    <property type="protein sequence ID" value="MQM06918.1"/>
    <property type="molecule type" value="Genomic_DNA"/>
</dbReference>
<protein>
    <recommendedName>
        <fullName evidence="3">RING-type E3 ubiquitin transferase</fullName>
        <ecNumber evidence="3">2.3.2.27</ecNumber>
    </recommendedName>
</protein>
<dbReference type="PROSITE" id="PS51698">
    <property type="entry name" value="U_BOX"/>
    <property type="match status" value="1"/>
</dbReference>
<sequence length="686" mass="74748">MVGNIDRRFLTLPAVHPAEGVSPAALLQSLVAIARDVQRCYRSGSFPTHRLSVREVVREVGILLQLFEVIQECGGAALLPDSAVLSLCDLHVTFQRIQHLIRDCGHRGARLWLLMRSDRVSCEFRILIRSIATALDVLPLSAIHVPGEVKELVRLVAEQSWKVHIRTDHADALVSREVRLILRQFEKGVSPDPSQLGRVLRHLQIKSWTDCNEEVLFLEEELGAALSSNGGVGEISLLSSLRGFMLYSRTVVFDILDSKRSNGSCDNLQGEVLHHLNLQELRCPISLEFMTDPVTVSTGQTYDRVSITKWLKSGNRTCPITGKTLPNTDLVPNSTLQKLIRQVCLDRNLSTTQACSNSTGGRQHSGKIIIPESSAAVGAVKMLGDFLVSKLSNGSKDERSKTVHEIRLLTKVCALDRGCLVEAGAIPWLLKLLRSSISSLQEDAVTAILNLSKHSEGRKVMFESGGLDSILHVLKKGLKAESRQNAAATIFYLSSVEEYRQEIGETPDAIPALVALLRNGSIRGKKNATVALLGLLLFPGNHQKVLRTGVISDLIKLLSSESEDLVGDCLAVLAAVAERPEGTCAILLSSAVPSLVNLLSSPSSRVGKESCVSILLHLCNNGGTRVVRLLNRVPSLMPTLYQLVLAEGSPRAAKKATSLINILHKDQGTPAITNAQARQEWAVPVQ</sequence>
<dbReference type="OrthoDB" id="10064100at2759"/>
<evidence type="ECO:0000256" key="1">
    <source>
        <dbReference type="ARBA" id="ARBA00000900"/>
    </source>
</evidence>
<dbReference type="Pfam" id="PF25598">
    <property type="entry name" value="ARM_PUB"/>
    <property type="match status" value="1"/>
</dbReference>
<dbReference type="InterPro" id="IPR000225">
    <property type="entry name" value="Armadillo"/>
</dbReference>